<proteinExistence type="predicted"/>
<accession>A0ABT2DRQ5</accession>
<dbReference type="EMBL" id="JANTOO010000014">
    <property type="protein sequence ID" value="MCS1397522.1"/>
    <property type="molecule type" value="Genomic_DNA"/>
</dbReference>
<comment type="caution">
    <text evidence="2">The sequence shown here is derived from an EMBL/GenBank/DDBJ whole genome shotgun (WGS) entry which is preliminary data.</text>
</comment>
<sequence length="157" mass="17685">MEKKDHHIEMIQEGQMNIFEADYQKKEQEELKMVEQAMAKLSAELRVERVNPYVAAVGNFLMDFLEDNPSSAEKFLAEGKTIIGSMKEVRNEAQKVQVNNCGVLTSEQGFHIVLKYFGIKPTGSVATDKSTSNHTPKESVATSRPAQRFEASLDEFL</sequence>
<gene>
    <name evidence="2" type="ORF">NXZ79_15935</name>
</gene>
<keyword evidence="3" id="KW-1185">Reference proteome</keyword>
<evidence type="ECO:0000256" key="1">
    <source>
        <dbReference type="SAM" id="MobiDB-lite"/>
    </source>
</evidence>
<organism evidence="2 3">
    <name type="scientific">Lysinibacillus pinottii</name>
    <dbReference type="NCBI Taxonomy" id="2973932"/>
    <lineage>
        <taxon>Bacteria</taxon>
        <taxon>Bacillati</taxon>
        <taxon>Bacillota</taxon>
        <taxon>Bacilli</taxon>
        <taxon>Bacillales</taxon>
        <taxon>Bacillaceae</taxon>
        <taxon>Lysinibacillus</taxon>
    </lineage>
</organism>
<protein>
    <submittedName>
        <fullName evidence="2">PcfK-like family protein</fullName>
    </submittedName>
</protein>
<dbReference type="Proteomes" id="UP001525021">
    <property type="component" value="Unassembled WGS sequence"/>
</dbReference>
<name>A0ABT2DRQ5_9BACI</name>
<feature type="compositionally biased region" description="Polar residues" evidence="1">
    <location>
        <begin position="125"/>
        <end position="145"/>
    </location>
</feature>
<reference evidence="2 3" key="1">
    <citation type="submission" date="2022-08" db="EMBL/GenBank/DDBJ databases">
        <title>Lysinibacillus sequencing.</title>
        <authorList>
            <person name="Dunlap C."/>
        </authorList>
    </citation>
    <scope>NUCLEOTIDE SEQUENCE [LARGE SCALE GENOMIC DNA]</scope>
    <source>
        <strain evidence="2 3">PB211</strain>
    </source>
</reference>
<feature type="region of interest" description="Disordered" evidence="1">
    <location>
        <begin position="125"/>
        <end position="146"/>
    </location>
</feature>
<dbReference type="RefSeq" id="WP_051563285.1">
    <property type="nucleotide sequence ID" value="NZ_JANTOO010000014.1"/>
</dbReference>
<evidence type="ECO:0000313" key="3">
    <source>
        <dbReference type="Proteomes" id="UP001525021"/>
    </source>
</evidence>
<evidence type="ECO:0000313" key="2">
    <source>
        <dbReference type="EMBL" id="MCS1397522.1"/>
    </source>
</evidence>